<evidence type="ECO:0000313" key="15">
    <source>
        <dbReference type="EMBL" id="KRO40466.1"/>
    </source>
</evidence>
<dbReference type="GO" id="GO:0051301">
    <property type="term" value="P:cell division"/>
    <property type="evidence" value="ECO:0007669"/>
    <property type="project" value="UniProtKB-KW"/>
</dbReference>
<evidence type="ECO:0000256" key="10">
    <source>
        <dbReference type="ARBA" id="ARBA00029986"/>
    </source>
</evidence>
<dbReference type="Gene3D" id="3.10.50.40">
    <property type="match status" value="1"/>
</dbReference>
<dbReference type="GO" id="GO:0044183">
    <property type="term" value="F:protein folding chaperone"/>
    <property type="evidence" value="ECO:0007669"/>
    <property type="project" value="TreeGrafter"/>
</dbReference>
<comment type="catalytic activity">
    <reaction evidence="1 11 12">
        <text>[protein]-peptidylproline (omega=180) = [protein]-peptidylproline (omega=0)</text>
        <dbReference type="Rhea" id="RHEA:16237"/>
        <dbReference type="Rhea" id="RHEA-COMP:10747"/>
        <dbReference type="Rhea" id="RHEA-COMP:10748"/>
        <dbReference type="ChEBI" id="CHEBI:83833"/>
        <dbReference type="ChEBI" id="CHEBI:83834"/>
        <dbReference type="EC" id="5.2.1.8"/>
    </reaction>
</comment>
<evidence type="ECO:0000256" key="9">
    <source>
        <dbReference type="ARBA" id="ARBA00023306"/>
    </source>
</evidence>
<reference evidence="16" key="1">
    <citation type="submission" date="2015-10" db="EMBL/GenBank/DDBJ databases">
        <title>Metagenome-Assembled Genomes uncover a global brackish microbiome.</title>
        <authorList>
            <person name="Hugerth L.W."/>
            <person name="Larsson J."/>
            <person name="Alneberg J."/>
            <person name="Lindh M.V."/>
            <person name="Legrand C."/>
            <person name="Pinhassi J."/>
            <person name="Andersson A."/>
        </authorList>
    </citation>
    <scope>NUCLEOTIDE SEQUENCE [LARGE SCALE GENOMIC DNA]</scope>
</reference>
<proteinExistence type="inferred from homology"/>
<evidence type="ECO:0000256" key="11">
    <source>
        <dbReference type="HAMAP-Rule" id="MF_00303"/>
    </source>
</evidence>
<organism evidence="15 16">
    <name type="scientific">SAR86 cluster bacterium BACL1 MAG-120920-bin57</name>
    <dbReference type="NCBI Taxonomy" id="1655571"/>
    <lineage>
        <taxon>Bacteria</taxon>
        <taxon>Pseudomonadati</taxon>
        <taxon>Pseudomonadota</taxon>
        <taxon>Gammaproteobacteria</taxon>
        <taxon>SAR86 cluster</taxon>
    </lineage>
</organism>
<keyword evidence="11" id="KW-0963">Cytoplasm</keyword>
<dbReference type="Pfam" id="PF05697">
    <property type="entry name" value="Trigger_N"/>
    <property type="match status" value="1"/>
</dbReference>
<dbReference type="Pfam" id="PF05698">
    <property type="entry name" value="Trigger_C"/>
    <property type="match status" value="1"/>
</dbReference>
<dbReference type="FunFam" id="3.10.50.40:FF:000001">
    <property type="entry name" value="Trigger factor"/>
    <property type="match status" value="1"/>
</dbReference>
<evidence type="ECO:0000256" key="6">
    <source>
        <dbReference type="ARBA" id="ARBA00023110"/>
    </source>
</evidence>
<dbReference type="NCBIfam" id="TIGR00115">
    <property type="entry name" value="tig"/>
    <property type="match status" value="1"/>
</dbReference>
<evidence type="ECO:0000313" key="16">
    <source>
        <dbReference type="Proteomes" id="UP000050874"/>
    </source>
</evidence>
<dbReference type="InterPro" id="IPR008880">
    <property type="entry name" value="Trigger_fac_C"/>
</dbReference>
<keyword evidence="6 11" id="KW-0697">Rotamase</keyword>
<dbReference type="Proteomes" id="UP000050874">
    <property type="component" value="Unassembled WGS sequence"/>
</dbReference>
<dbReference type="Gene3D" id="1.10.3120.10">
    <property type="entry name" value="Trigger factor, C-terminal domain"/>
    <property type="match status" value="1"/>
</dbReference>
<feature type="domain" description="PPIase FKBP-type" evidence="14">
    <location>
        <begin position="161"/>
        <end position="221"/>
    </location>
</feature>
<dbReference type="GO" id="GO:0003755">
    <property type="term" value="F:peptidyl-prolyl cis-trans isomerase activity"/>
    <property type="evidence" value="ECO:0007669"/>
    <property type="project" value="UniProtKB-UniRule"/>
</dbReference>
<dbReference type="InterPro" id="IPR027304">
    <property type="entry name" value="Trigger_fact/SurA_dom_sf"/>
</dbReference>
<dbReference type="InterPro" id="IPR001179">
    <property type="entry name" value="PPIase_FKBP_dom"/>
</dbReference>
<dbReference type="SUPFAM" id="SSF54534">
    <property type="entry name" value="FKBP-like"/>
    <property type="match status" value="1"/>
</dbReference>
<dbReference type="Gene3D" id="3.30.70.1050">
    <property type="entry name" value="Trigger factor ribosome-binding domain"/>
    <property type="match status" value="1"/>
</dbReference>
<sequence length="433" mass="50064">MASKLKKLKDLERQLTVSVSVEEYESKYNTKLTKIKSSAKLDGFRKGNVPNDVLKQRYGNSIHYEVLNELIQESYPLELRTQELKPASPPAINIESEDPTKPISYSAVFEVFPEVKPKLSRWTSYEKTEITLDDSDVDLAITDITERYCHWHKADRAAQEKDQVVIDFEGKIEGEGFEGNQSKDFKLVIGSKSMIPGFEDHLLGKSSGDSFAFKTHFPEDYFKKDLAGKETEFFITLHEVQEMHKAEINKELFETLAMEGVEDEVGFRAEILKRMKGEIRQQEKSLTKESLYETLLKSNDFKVPKATVDEQADLMRKDSLMRMGQTPENAADDLFPQEDFLENAEKRVRLDLLFSALLKKYELEVQESDLETFIEEEATKYKDAEQFKTWIQSQPQQLDQYKMVILENLLIEKLESDLKSKVKVIKFSELANK</sequence>
<dbReference type="PANTHER" id="PTHR30560">
    <property type="entry name" value="TRIGGER FACTOR CHAPERONE AND PEPTIDYL-PROLYL CIS/TRANS ISOMERASE"/>
    <property type="match status" value="1"/>
</dbReference>
<dbReference type="PANTHER" id="PTHR30560:SF3">
    <property type="entry name" value="TRIGGER FACTOR-LIKE PROTEIN TIG, CHLOROPLASTIC"/>
    <property type="match status" value="1"/>
</dbReference>
<comment type="subcellular location">
    <subcellularLocation>
        <location evidence="11">Cytoplasm</location>
    </subcellularLocation>
    <text evidence="11">About half TF is bound to the ribosome near the polypeptide exit tunnel while the other half is free in the cytoplasm.</text>
</comment>
<keyword evidence="9 11" id="KW-0131">Cell cycle</keyword>
<comment type="function">
    <text evidence="11">Involved in protein export. Acts as a chaperone by maintaining the newly synthesized protein in an open conformation. Functions as a peptidyl-prolyl cis-trans isomerase.</text>
</comment>
<comment type="similarity">
    <text evidence="2 11 13">Belongs to the FKBP-type PPIase family. Tig subfamily.</text>
</comment>
<protein>
    <recommendedName>
        <fullName evidence="4 11">Trigger factor</fullName>
        <shortName evidence="11">TF</shortName>
        <ecNumber evidence="3 11">5.2.1.8</ecNumber>
    </recommendedName>
    <alternativeName>
        <fullName evidence="10 11">PPIase</fullName>
    </alternativeName>
</protein>
<dbReference type="PROSITE" id="PS50059">
    <property type="entry name" value="FKBP_PPIASE"/>
    <property type="match status" value="1"/>
</dbReference>
<comment type="caution">
    <text evidence="15">The sequence shown here is derived from an EMBL/GenBank/DDBJ whole genome shotgun (WGS) entry which is preliminary data.</text>
</comment>
<evidence type="ECO:0000256" key="5">
    <source>
        <dbReference type="ARBA" id="ARBA00022618"/>
    </source>
</evidence>
<evidence type="ECO:0000256" key="8">
    <source>
        <dbReference type="ARBA" id="ARBA00023235"/>
    </source>
</evidence>
<evidence type="ECO:0000256" key="2">
    <source>
        <dbReference type="ARBA" id="ARBA00005464"/>
    </source>
</evidence>
<dbReference type="InterPro" id="IPR046357">
    <property type="entry name" value="PPIase_dom_sf"/>
</dbReference>
<keyword evidence="7 11" id="KW-0143">Chaperone</keyword>
<gene>
    <name evidence="11" type="primary">tig</name>
    <name evidence="15" type="ORF">ABR63_02485</name>
</gene>
<dbReference type="GO" id="GO:0005737">
    <property type="term" value="C:cytoplasm"/>
    <property type="evidence" value="ECO:0007669"/>
    <property type="project" value="UniProtKB-SubCell"/>
</dbReference>
<dbReference type="AlphaFoldDB" id="A0A0R2PU44"/>
<evidence type="ECO:0000256" key="4">
    <source>
        <dbReference type="ARBA" id="ARBA00016902"/>
    </source>
</evidence>
<name>A0A0R2PU44_9GAMM</name>
<dbReference type="InterPro" id="IPR036611">
    <property type="entry name" value="Trigger_fac_ribosome-bd_sf"/>
</dbReference>
<evidence type="ECO:0000259" key="14">
    <source>
        <dbReference type="PROSITE" id="PS50059"/>
    </source>
</evidence>
<dbReference type="GO" id="GO:0015031">
    <property type="term" value="P:protein transport"/>
    <property type="evidence" value="ECO:0007669"/>
    <property type="project" value="UniProtKB-UniRule"/>
</dbReference>
<dbReference type="SUPFAM" id="SSF109998">
    <property type="entry name" value="Triger factor/SurA peptide-binding domain-like"/>
    <property type="match status" value="1"/>
</dbReference>
<dbReference type="GO" id="GO:0043335">
    <property type="term" value="P:protein unfolding"/>
    <property type="evidence" value="ECO:0007669"/>
    <property type="project" value="TreeGrafter"/>
</dbReference>
<dbReference type="InterPro" id="IPR005215">
    <property type="entry name" value="Trig_fac"/>
</dbReference>
<dbReference type="EMBL" id="LIAV01000109">
    <property type="protein sequence ID" value="KRO40466.1"/>
    <property type="molecule type" value="Genomic_DNA"/>
</dbReference>
<dbReference type="InterPro" id="IPR037041">
    <property type="entry name" value="Trigger_fac_C_sf"/>
</dbReference>
<accession>A0A0R2PU44</accession>
<evidence type="ECO:0000256" key="7">
    <source>
        <dbReference type="ARBA" id="ARBA00023186"/>
    </source>
</evidence>
<dbReference type="GO" id="GO:0051083">
    <property type="term" value="P:'de novo' cotranslational protein folding"/>
    <property type="evidence" value="ECO:0007669"/>
    <property type="project" value="TreeGrafter"/>
</dbReference>
<dbReference type="HAMAP" id="MF_00303">
    <property type="entry name" value="Trigger_factor_Tig"/>
    <property type="match status" value="1"/>
</dbReference>
<dbReference type="GO" id="GO:0043022">
    <property type="term" value="F:ribosome binding"/>
    <property type="evidence" value="ECO:0007669"/>
    <property type="project" value="TreeGrafter"/>
</dbReference>
<evidence type="ECO:0000256" key="1">
    <source>
        <dbReference type="ARBA" id="ARBA00000971"/>
    </source>
</evidence>
<evidence type="ECO:0000256" key="3">
    <source>
        <dbReference type="ARBA" id="ARBA00013194"/>
    </source>
</evidence>
<dbReference type="Pfam" id="PF00254">
    <property type="entry name" value="FKBP_C"/>
    <property type="match status" value="1"/>
</dbReference>
<evidence type="ECO:0000256" key="12">
    <source>
        <dbReference type="PROSITE-ProRule" id="PRU00277"/>
    </source>
</evidence>
<comment type="domain">
    <text evidence="11">Consists of 3 domains; the N-terminus binds the ribosome, the middle domain has PPIase activity, while the C-terminus has intrinsic chaperone activity on its own.</text>
</comment>
<keyword evidence="5 11" id="KW-0132">Cell division</keyword>
<dbReference type="PIRSF" id="PIRSF003095">
    <property type="entry name" value="Trigger_factor"/>
    <property type="match status" value="1"/>
</dbReference>
<keyword evidence="8 11" id="KW-0413">Isomerase</keyword>
<dbReference type="EC" id="5.2.1.8" evidence="3 11"/>
<dbReference type="InterPro" id="IPR008881">
    <property type="entry name" value="Trigger_fac_ribosome-bd_bac"/>
</dbReference>
<dbReference type="SUPFAM" id="SSF102735">
    <property type="entry name" value="Trigger factor ribosome-binding domain"/>
    <property type="match status" value="1"/>
</dbReference>
<evidence type="ECO:0000256" key="13">
    <source>
        <dbReference type="RuleBase" id="RU003914"/>
    </source>
</evidence>